<gene>
    <name evidence="15" type="primary">FucTC_0</name>
    <name evidence="15" type="ORF">Anas_03142</name>
</gene>
<evidence type="ECO:0000313" key="16">
    <source>
        <dbReference type="Proteomes" id="UP000326759"/>
    </source>
</evidence>
<comment type="caution">
    <text evidence="15">The sequence shown here is derived from an EMBL/GenBank/DDBJ whole genome shotgun (WGS) entry which is preliminary data.</text>
</comment>
<sequence>LCFQDYGKSFYFGFGHKPFEAACCKEKRCFMTDKRSIIPIEDFDAVLMHLRPLKKKYLPKKRKRHQRWVMYEREPPPYSSNKPRDFDGVFNWTMTYRRDSDIINGYGAVYKKKDFTIEDFSNVERLSDSLDSVMKTKNKMVAWFVSNCKVGSKRLEYVKELQMFIPVDIYGKCGPLKCGTRRREESCNKKIEKEYKFYLSFENNFCKDYVTEKFYKILSYYIIPIVRGSGDYAAIAPPHSYINVEDFRIPRDLANYLYYLHRNETAYMEYFK</sequence>
<dbReference type="OrthoDB" id="427096at2759"/>
<dbReference type="Pfam" id="PF17039">
    <property type="entry name" value="Glyco_tran_10_N"/>
    <property type="match status" value="1"/>
</dbReference>
<comment type="similarity">
    <text evidence="3 12">Belongs to the glycosyltransferase 10 family.</text>
</comment>
<organism evidence="15 16">
    <name type="scientific">Armadillidium nasatum</name>
    <dbReference type="NCBI Taxonomy" id="96803"/>
    <lineage>
        <taxon>Eukaryota</taxon>
        <taxon>Metazoa</taxon>
        <taxon>Ecdysozoa</taxon>
        <taxon>Arthropoda</taxon>
        <taxon>Crustacea</taxon>
        <taxon>Multicrustacea</taxon>
        <taxon>Malacostraca</taxon>
        <taxon>Eumalacostraca</taxon>
        <taxon>Peracarida</taxon>
        <taxon>Isopoda</taxon>
        <taxon>Oniscidea</taxon>
        <taxon>Crinocheta</taxon>
        <taxon>Armadillidiidae</taxon>
        <taxon>Armadillidium</taxon>
    </lineage>
</organism>
<evidence type="ECO:0000256" key="4">
    <source>
        <dbReference type="ARBA" id="ARBA00022676"/>
    </source>
</evidence>
<dbReference type="UniPathway" id="UPA00378"/>
<feature type="non-terminal residue" evidence="15">
    <location>
        <position position="1"/>
    </location>
</feature>
<feature type="domain" description="Fucosyltransferase N-terminal" evidence="14">
    <location>
        <begin position="17"/>
        <end position="107"/>
    </location>
</feature>
<evidence type="ECO:0000259" key="14">
    <source>
        <dbReference type="Pfam" id="PF17039"/>
    </source>
</evidence>
<dbReference type="PANTHER" id="PTHR48438">
    <property type="entry name" value="ALPHA-(1,3)-FUCOSYLTRANSFERASE C-RELATED"/>
    <property type="match status" value="1"/>
</dbReference>
<evidence type="ECO:0000256" key="7">
    <source>
        <dbReference type="ARBA" id="ARBA00022968"/>
    </source>
</evidence>
<keyword evidence="9 12" id="KW-0333">Golgi apparatus</keyword>
<evidence type="ECO:0000256" key="8">
    <source>
        <dbReference type="ARBA" id="ARBA00022989"/>
    </source>
</evidence>
<dbReference type="InterPro" id="IPR038577">
    <property type="entry name" value="GT10-like_C_sf"/>
</dbReference>
<keyword evidence="8" id="KW-1133">Transmembrane helix</keyword>
<evidence type="ECO:0000259" key="13">
    <source>
        <dbReference type="Pfam" id="PF00852"/>
    </source>
</evidence>
<dbReference type="PANTHER" id="PTHR48438:SF1">
    <property type="entry name" value="ALPHA-(1,3)-FUCOSYLTRANSFERASE C-RELATED"/>
    <property type="match status" value="1"/>
</dbReference>
<evidence type="ECO:0000256" key="5">
    <source>
        <dbReference type="ARBA" id="ARBA00022679"/>
    </source>
</evidence>
<dbReference type="EMBL" id="SEYY01001086">
    <property type="protein sequence ID" value="KAB7505851.1"/>
    <property type="molecule type" value="Genomic_DNA"/>
</dbReference>
<evidence type="ECO:0000256" key="3">
    <source>
        <dbReference type="ARBA" id="ARBA00008919"/>
    </source>
</evidence>
<dbReference type="SUPFAM" id="SSF53756">
    <property type="entry name" value="UDP-Glycosyltransferase/glycogen phosphorylase"/>
    <property type="match status" value="1"/>
</dbReference>
<dbReference type="InterPro" id="IPR055270">
    <property type="entry name" value="Glyco_tran_10_C"/>
</dbReference>
<comment type="subcellular location">
    <subcellularLocation>
        <location evidence="1 12">Golgi apparatus</location>
        <location evidence="1 12">Golgi stack membrane</location>
        <topology evidence="1 12">Single-pass type II membrane protein</topology>
    </subcellularLocation>
</comment>
<dbReference type="GO" id="GO:0032580">
    <property type="term" value="C:Golgi cisterna membrane"/>
    <property type="evidence" value="ECO:0007669"/>
    <property type="project" value="UniProtKB-SubCell"/>
</dbReference>
<evidence type="ECO:0000256" key="2">
    <source>
        <dbReference type="ARBA" id="ARBA00004922"/>
    </source>
</evidence>
<accession>A0A5N5THA1</accession>
<dbReference type="Proteomes" id="UP000326759">
    <property type="component" value="Unassembled WGS sequence"/>
</dbReference>
<keyword evidence="4 12" id="KW-0328">Glycosyltransferase</keyword>
<evidence type="ECO:0000313" key="15">
    <source>
        <dbReference type="EMBL" id="KAB7505851.1"/>
    </source>
</evidence>
<name>A0A5N5THA1_9CRUS</name>
<dbReference type="InterPro" id="IPR001503">
    <property type="entry name" value="Glyco_trans_10"/>
</dbReference>
<feature type="domain" description="Fucosyltransferase C-terminal" evidence="13">
    <location>
        <begin position="135"/>
        <end position="272"/>
    </location>
</feature>
<dbReference type="Pfam" id="PF00852">
    <property type="entry name" value="Glyco_transf_10"/>
    <property type="match status" value="1"/>
</dbReference>
<dbReference type="Gene3D" id="3.40.50.11660">
    <property type="entry name" value="Glycosyl transferase family 10, C-terminal domain"/>
    <property type="match status" value="1"/>
</dbReference>
<evidence type="ECO:0000256" key="6">
    <source>
        <dbReference type="ARBA" id="ARBA00022692"/>
    </source>
</evidence>
<keyword evidence="6 12" id="KW-0812">Transmembrane</keyword>
<evidence type="ECO:0000256" key="1">
    <source>
        <dbReference type="ARBA" id="ARBA00004447"/>
    </source>
</evidence>
<keyword evidence="11" id="KW-0325">Glycoprotein</keyword>
<proteinExistence type="inferred from homology"/>
<keyword evidence="16" id="KW-1185">Reference proteome</keyword>
<keyword evidence="5 12" id="KW-0808">Transferase</keyword>
<protein>
    <recommendedName>
        <fullName evidence="12">Fucosyltransferase</fullName>
        <ecNumber evidence="12">2.4.1.-</ecNumber>
    </recommendedName>
</protein>
<evidence type="ECO:0000256" key="10">
    <source>
        <dbReference type="ARBA" id="ARBA00023136"/>
    </source>
</evidence>
<dbReference type="EC" id="2.4.1.-" evidence="12"/>
<keyword evidence="10" id="KW-0472">Membrane</keyword>
<dbReference type="FunFam" id="3.40.50.11660:FF:000004">
    <property type="entry name" value="Glycoprotein 3-alpha-L-fucosyltransferase A"/>
    <property type="match status" value="1"/>
</dbReference>
<evidence type="ECO:0000256" key="11">
    <source>
        <dbReference type="ARBA" id="ARBA00023180"/>
    </source>
</evidence>
<evidence type="ECO:0000256" key="9">
    <source>
        <dbReference type="ARBA" id="ARBA00023034"/>
    </source>
</evidence>
<keyword evidence="7" id="KW-0735">Signal-anchor</keyword>
<dbReference type="GO" id="GO:0008417">
    <property type="term" value="F:fucosyltransferase activity"/>
    <property type="evidence" value="ECO:0007669"/>
    <property type="project" value="InterPro"/>
</dbReference>
<evidence type="ECO:0000256" key="12">
    <source>
        <dbReference type="RuleBase" id="RU003832"/>
    </source>
</evidence>
<reference evidence="15 16" key="1">
    <citation type="journal article" date="2019" name="PLoS Biol.">
        <title>Sex chromosomes control vertical transmission of feminizing Wolbachia symbionts in an isopod.</title>
        <authorList>
            <person name="Becking T."/>
            <person name="Chebbi M.A."/>
            <person name="Giraud I."/>
            <person name="Moumen B."/>
            <person name="Laverre T."/>
            <person name="Caubet Y."/>
            <person name="Peccoud J."/>
            <person name="Gilbert C."/>
            <person name="Cordaux R."/>
        </authorList>
    </citation>
    <scope>NUCLEOTIDE SEQUENCE [LARGE SCALE GENOMIC DNA]</scope>
    <source>
        <strain evidence="15">ANa2</strain>
        <tissue evidence="15">Whole body excluding digestive tract and cuticle</tissue>
    </source>
</reference>
<dbReference type="AlphaFoldDB" id="A0A5N5THA1"/>
<comment type="pathway">
    <text evidence="2">Protein modification; protein glycosylation.</text>
</comment>
<dbReference type="InterPro" id="IPR031481">
    <property type="entry name" value="Glyco_tran_10_N"/>
</dbReference>